<sequence>GRGKISQRIWSVLQNLQEVGQEMERPRDLSFQEERETNRLNKGRTERRKRMILDCGEGEVERMLEAGNETRGGVRVAEEDSSK</sequence>
<keyword evidence="2" id="KW-1185">Reference proteome</keyword>
<comment type="caution">
    <text evidence="1">The sequence shown here is derived from an EMBL/GenBank/DDBJ whole genome shotgun (WGS) entry which is preliminary data.</text>
</comment>
<evidence type="ECO:0000313" key="1">
    <source>
        <dbReference type="EMBL" id="KAK9961535.1"/>
    </source>
</evidence>
<organism evidence="1 2">
    <name type="scientific">Culter alburnus</name>
    <name type="common">Topmouth culter</name>
    <dbReference type="NCBI Taxonomy" id="194366"/>
    <lineage>
        <taxon>Eukaryota</taxon>
        <taxon>Metazoa</taxon>
        <taxon>Chordata</taxon>
        <taxon>Craniata</taxon>
        <taxon>Vertebrata</taxon>
        <taxon>Euteleostomi</taxon>
        <taxon>Actinopterygii</taxon>
        <taxon>Neopterygii</taxon>
        <taxon>Teleostei</taxon>
        <taxon>Ostariophysi</taxon>
        <taxon>Cypriniformes</taxon>
        <taxon>Xenocyprididae</taxon>
        <taxon>Xenocypridinae</taxon>
        <taxon>Culter</taxon>
    </lineage>
</organism>
<dbReference type="Proteomes" id="UP001479290">
    <property type="component" value="Unassembled WGS sequence"/>
</dbReference>
<name>A0AAW1ZJS1_CULAL</name>
<gene>
    <name evidence="1" type="ORF">ABG768_009318</name>
</gene>
<protein>
    <submittedName>
        <fullName evidence="1">Uncharacterized protein</fullName>
    </submittedName>
</protein>
<proteinExistence type="predicted"/>
<evidence type="ECO:0000313" key="2">
    <source>
        <dbReference type="Proteomes" id="UP001479290"/>
    </source>
</evidence>
<reference evidence="1 2" key="1">
    <citation type="submission" date="2024-05" db="EMBL/GenBank/DDBJ databases">
        <title>A high-quality chromosomal-level genome assembly of Topmouth culter (Culter alburnus).</title>
        <authorList>
            <person name="Zhao H."/>
        </authorList>
    </citation>
    <scope>NUCLEOTIDE SEQUENCE [LARGE SCALE GENOMIC DNA]</scope>
    <source>
        <strain evidence="1">CATC2023</strain>
        <tissue evidence="1">Muscle</tissue>
    </source>
</reference>
<accession>A0AAW1ZJS1</accession>
<dbReference type="AlphaFoldDB" id="A0AAW1ZJS1"/>
<dbReference type="EMBL" id="JAWDJR010000016">
    <property type="protein sequence ID" value="KAK9961535.1"/>
    <property type="molecule type" value="Genomic_DNA"/>
</dbReference>
<feature type="non-terminal residue" evidence="1">
    <location>
        <position position="1"/>
    </location>
</feature>